<evidence type="ECO:0000256" key="3">
    <source>
        <dbReference type="ARBA" id="ARBA00034293"/>
    </source>
</evidence>
<dbReference type="Pfam" id="PF12706">
    <property type="entry name" value="Lactamase_B_2"/>
    <property type="match status" value="1"/>
</dbReference>
<comment type="function">
    <text evidence="3">Counteracts the host Pycsar antiviral defense system. Phosphodiesterase that enables metal-dependent hydrolysis of host cyclic nucleotide Pycsar defense signals such as cCMP and cUMP.</text>
</comment>
<feature type="domain" description="Metallo-beta-lactamase" evidence="5">
    <location>
        <begin position="15"/>
        <end position="138"/>
    </location>
</feature>
<dbReference type="InterPro" id="IPR001279">
    <property type="entry name" value="Metallo-B-lactamas"/>
</dbReference>
<evidence type="ECO:0000256" key="4">
    <source>
        <dbReference type="ARBA" id="ARBA00034308"/>
    </source>
</evidence>
<evidence type="ECO:0000256" key="1">
    <source>
        <dbReference type="ARBA" id="ARBA00022632"/>
    </source>
</evidence>
<reference evidence="6" key="1">
    <citation type="journal article" date="2021" name="Proc. Natl. Acad. Sci. U.S.A.">
        <title>A Catalog of Tens of Thousands of Viruses from Human Metagenomes Reveals Hidden Associations with Chronic Diseases.</title>
        <authorList>
            <person name="Tisza M.J."/>
            <person name="Buck C.B."/>
        </authorList>
    </citation>
    <scope>NUCLEOTIDE SEQUENCE</scope>
    <source>
        <strain evidence="6">Ctxrg1</strain>
    </source>
</reference>
<sequence length="193" mass="22984">MMVDIGLSYKKISKYLHDIDMIFLTHQHTDHVKKATLKQIRKYHPKIKIMCSKALKEFLKDEDLIVVRSNMQYNVKLKDTTITLQPFDCVHNVPTQGIVFKYNDEYGIYATDTNTLEHSYECNLGNGTYDYLFIEANYDKYKIKAIDKSKYGYDVIKNARRHLSKQDSYDFYLLNRRSEDSKYIELHKSSRFY</sequence>
<accession>A0A8S5Q3N6</accession>
<dbReference type="Gene3D" id="3.60.15.10">
    <property type="entry name" value="Ribonuclease Z/Hydroxyacylglutathione hydrolase-like"/>
    <property type="match status" value="1"/>
</dbReference>
<dbReference type="InterPro" id="IPR036866">
    <property type="entry name" value="RibonucZ/Hydroxyglut_hydro"/>
</dbReference>
<comment type="similarity">
    <text evidence="4">Belongs to the anti-Pycsar protein Apyc1 family.</text>
</comment>
<protein>
    <submittedName>
        <fullName evidence="6">YflN-like MBL-fold protein</fullName>
    </submittedName>
</protein>
<evidence type="ECO:0000256" key="2">
    <source>
        <dbReference type="ARBA" id="ARBA00023280"/>
    </source>
</evidence>
<evidence type="ECO:0000313" key="6">
    <source>
        <dbReference type="EMBL" id="DAE13926.1"/>
    </source>
</evidence>
<name>A0A8S5Q3N6_9CAUD</name>
<keyword evidence="1" id="KW-0945">Host-virus interaction</keyword>
<dbReference type="GO" id="GO:0052170">
    <property type="term" value="P:symbiont-mediated suppression of host innate immune response"/>
    <property type="evidence" value="ECO:0007669"/>
    <property type="project" value="UniProtKB-KW"/>
</dbReference>
<keyword evidence="1" id="KW-1090">Inhibition of host innate immune response by virus</keyword>
<keyword evidence="2" id="KW-0899">Viral immunoevasion</keyword>
<organism evidence="6">
    <name type="scientific">Siphoviridae sp. ctxrg1</name>
    <dbReference type="NCBI Taxonomy" id="2825741"/>
    <lineage>
        <taxon>Viruses</taxon>
        <taxon>Duplodnaviria</taxon>
        <taxon>Heunggongvirae</taxon>
        <taxon>Uroviricota</taxon>
        <taxon>Caudoviricetes</taxon>
    </lineage>
</organism>
<dbReference type="SUPFAM" id="SSF56281">
    <property type="entry name" value="Metallo-hydrolase/oxidoreductase"/>
    <property type="match status" value="1"/>
</dbReference>
<dbReference type="EMBL" id="BK015573">
    <property type="protein sequence ID" value="DAE13926.1"/>
    <property type="molecule type" value="Genomic_DNA"/>
</dbReference>
<proteinExistence type="inferred from homology"/>
<evidence type="ECO:0000259" key="5">
    <source>
        <dbReference type="Pfam" id="PF12706"/>
    </source>
</evidence>